<dbReference type="Proteomes" id="UP000298681">
    <property type="component" value="Unassembled WGS sequence"/>
</dbReference>
<evidence type="ECO:0000313" key="2">
    <source>
        <dbReference type="Proteomes" id="UP000298681"/>
    </source>
</evidence>
<reference evidence="1 2" key="1">
    <citation type="submission" date="2019-01" db="EMBL/GenBank/DDBJ databases">
        <authorList>
            <person name="Zhang S."/>
        </authorList>
    </citation>
    <scope>NUCLEOTIDE SEQUENCE [LARGE SCALE GENOMIC DNA]</scope>
    <source>
        <strain evidence="1 2">1626</strain>
    </source>
</reference>
<comment type="caution">
    <text evidence="1">The sequence shown here is derived from an EMBL/GenBank/DDBJ whole genome shotgun (WGS) entry which is preliminary data.</text>
</comment>
<accession>A0A4Z1R764</accession>
<proteinExistence type="predicted"/>
<protein>
    <submittedName>
        <fullName evidence="1">DUF342 domain-containing protein</fullName>
    </submittedName>
</protein>
<sequence length="780" mass="78981">MSTVRIHRRSAAHRERGVATILVLLLLGLVVGATVFTMTGSLRGTQQRQLTVHAATAAQGAAWRGVETIRTALLELPEDRYERWANGEGWNRRDAVPATPAAAAAAAASTEPYACQGTPVRGEIAISGADAIAVPRATISEVCRLSGASTYRVTAQVTGRASEGTSATTSTVEAVYVVALPGAAAPPGGGAATLGAINIYRDLDISGGIAFTGENAVINVDGNVRLDNASITGIDTLRATGNVTIGSGIRVNTVESDGDVVLRGSSGVSQVRAKGNVRVEGGARPMSIRSDGSVTFAGGNGDVVEAKGDVMVTAGGVNISAISTQGSVRWTGSGGGAGSIRANVDIDYGGANRNPTTLVAGRNISISAGATSAHAGGRVQLSGWGHTGQVRAGGDVVLLGSASAGSITSRGNVRLEGSGAAEAVFASGSLYVSGWQGVGTGTIGGTLQRGQTGNNGIRVTVQRGYQAGVQTPAAVAVPLLAAIDIPRVRVDAYPLREAANYRFEIINGRIQVTVAHVQGIPAGTYVLGERMANNTRQPDWLCRPQDMSGTLCTRPVATICQGFSPQNSCFAHANGKWTVNGGSMARGIAWFDGNLEVANGTYVNTFIATGNISTAGAHRTMAPNWAGYASTCTNAPVTGGANANFAQLIPTNLCDTASRTLLESTLANAAYIAGGYRPNGAYGGGLIDLGASTVASGNVVAGDNLATGGSTRIDGSIIVAAQSGATGQARISGSTTINQTTGDIAFDPDALPCIGSSCGGAGTAPPTGSPEATVLWTRYR</sequence>
<dbReference type="EMBL" id="SPUH01000001">
    <property type="protein sequence ID" value="TKS54776.1"/>
    <property type="molecule type" value="Genomic_DNA"/>
</dbReference>
<name>A0A4Z1R764_9GAMM</name>
<keyword evidence="2" id="KW-1185">Reference proteome</keyword>
<gene>
    <name evidence="1" type="ORF">E4582_08390</name>
</gene>
<evidence type="ECO:0000313" key="1">
    <source>
        <dbReference type="EMBL" id="TKS54776.1"/>
    </source>
</evidence>
<organism evidence="1 2">
    <name type="scientific">Luteimonas yindakuii</name>
    <dbReference type="NCBI Taxonomy" id="2565782"/>
    <lineage>
        <taxon>Bacteria</taxon>
        <taxon>Pseudomonadati</taxon>
        <taxon>Pseudomonadota</taxon>
        <taxon>Gammaproteobacteria</taxon>
        <taxon>Lysobacterales</taxon>
        <taxon>Lysobacteraceae</taxon>
        <taxon>Luteimonas</taxon>
    </lineage>
</organism>
<dbReference type="RefSeq" id="WP_134674132.1">
    <property type="nucleotide sequence ID" value="NZ_SPUH01000001.1"/>
</dbReference>
<dbReference type="AlphaFoldDB" id="A0A4Z1R764"/>